<dbReference type="InterPro" id="IPR016155">
    <property type="entry name" value="Mopterin_synth/thiamin_S_b"/>
</dbReference>
<dbReference type="InterPro" id="IPR003749">
    <property type="entry name" value="ThiS/MoaD-like"/>
</dbReference>
<dbReference type="EMBL" id="FNTV01000001">
    <property type="protein sequence ID" value="SEE56625.1"/>
    <property type="molecule type" value="Genomic_DNA"/>
</dbReference>
<proteinExistence type="predicted"/>
<dbReference type="CDD" id="cd17040">
    <property type="entry name" value="Ubl_MoaD_like"/>
    <property type="match status" value="1"/>
</dbReference>
<protein>
    <submittedName>
        <fullName evidence="1">Molybdopterin converting factor, small subunit</fullName>
    </submittedName>
</protein>
<dbReference type="Proteomes" id="UP000182725">
    <property type="component" value="Unassembled WGS sequence"/>
</dbReference>
<name>A0A1H5JVR6_9MICC</name>
<evidence type="ECO:0000313" key="2">
    <source>
        <dbReference type="Proteomes" id="UP000182725"/>
    </source>
</evidence>
<gene>
    <name evidence="1" type="ORF">SAMN04489740_1768</name>
</gene>
<dbReference type="InterPro" id="IPR012675">
    <property type="entry name" value="Beta-grasp_dom_sf"/>
</dbReference>
<evidence type="ECO:0000313" key="1">
    <source>
        <dbReference type="EMBL" id="SEE56625.1"/>
    </source>
</evidence>
<reference evidence="1 2" key="1">
    <citation type="submission" date="2016-10" db="EMBL/GenBank/DDBJ databases">
        <authorList>
            <person name="de Groot N.N."/>
        </authorList>
    </citation>
    <scope>NUCLEOTIDE SEQUENCE [LARGE SCALE GENOMIC DNA]</scope>
    <source>
        <strain evidence="1 2">DSM 22274</strain>
    </source>
</reference>
<dbReference type="Gene3D" id="3.10.20.30">
    <property type="match status" value="1"/>
</dbReference>
<sequence>MSLNVRFFAAAAAATGVEEHLVGLEALAGTTPFTLADLAAVLVESYPVSASRHTPPLAEILPRCSFLLNEVSTRDLSTQLSAGDVVDVLPPFAGG</sequence>
<dbReference type="AlphaFoldDB" id="A0A1H5JVR6"/>
<organism evidence="1 2">
    <name type="scientific">Arthrobacter alpinus</name>
    <dbReference type="NCBI Taxonomy" id="656366"/>
    <lineage>
        <taxon>Bacteria</taxon>
        <taxon>Bacillati</taxon>
        <taxon>Actinomycetota</taxon>
        <taxon>Actinomycetes</taxon>
        <taxon>Micrococcales</taxon>
        <taxon>Micrococcaceae</taxon>
        <taxon>Arthrobacter</taxon>
    </lineage>
</organism>
<dbReference type="SUPFAM" id="SSF54285">
    <property type="entry name" value="MoaD/ThiS"/>
    <property type="match status" value="1"/>
</dbReference>
<accession>A0A1H5JVR6</accession>
<dbReference type="Pfam" id="PF02597">
    <property type="entry name" value="ThiS"/>
    <property type="match status" value="1"/>
</dbReference>